<sequence length="37" mass="4313">MENTSELTVKYKIFSTQYSSNYQPITVKKTSIKALNR</sequence>
<name>A0A069SI90_PHOVU</name>
<comment type="caution">
    <text evidence="1">The sequence shown here is derived from an EMBL/GenBank/DDBJ whole genome shotgun (WGS) entry which is preliminary data.</text>
</comment>
<evidence type="ECO:0000313" key="1">
    <source>
        <dbReference type="EMBL" id="KDS53522.1"/>
    </source>
</evidence>
<evidence type="ECO:0000313" key="2">
    <source>
        <dbReference type="Proteomes" id="UP000027661"/>
    </source>
</evidence>
<dbReference type="AlphaFoldDB" id="A0A069SI90"/>
<proteinExistence type="predicted"/>
<accession>A0A069SI90</accession>
<protein>
    <submittedName>
        <fullName evidence="1">Uncharacterized protein</fullName>
    </submittedName>
</protein>
<dbReference type="Proteomes" id="UP000027661">
    <property type="component" value="Unassembled WGS sequence"/>
</dbReference>
<organism evidence="1 2">
    <name type="scientific">Phocaeicola vulgatus str. 3975 RP4</name>
    <dbReference type="NCBI Taxonomy" id="1339352"/>
    <lineage>
        <taxon>Bacteria</taxon>
        <taxon>Pseudomonadati</taxon>
        <taxon>Bacteroidota</taxon>
        <taxon>Bacteroidia</taxon>
        <taxon>Bacteroidales</taxon>
        <taxon>Bacteroidaceae</taxon>
        <taxon>Phocaeicola</taxon>
    </lineage>
</organism>
<dbReference type="EMBL" id="JNHM01000029">
    <property type="protein sequence ID" value="KDS53522.1"/>
    <property type="molecule type" value="Genomic_DNA"/>
</dbReference>
<gene>
    <name evidence="1" type="ORF">M099_2404</name>
</gene>
<reference evidence="1 2" key="1">
    <citation type="submission" date="2014-04" db="EMBL/GenBank/DDBJ databases">
        <authorList>
            <person name="Sears C."/>
            <person name="Carroll K."/>
            <person name="Sack B.R."/>
            <person name="Qadri F."/>
            <person name="Myers L.L."/>
            <person name="Chung G.-T."/>
            <person name="Escheverria P."/>
            <person name="Fraser C.M."/>
            <person name="Sadzewicz L."/>
            <person name="Shefchek K.A."/>
            <person name="Tallon L."/>
            <person name="Das S.P."/>
            <person name="Daugherty S."/>
            <person name="Mongodin E.F."/>
        </authorList>
    </citation>
    <scope>NUCLEOTIDE SEQUENCE [LARGE SCALE GENOMIC DNA]</scope>
    <source>
        <strain evidence="1 2">3975 RP4</strain>
    </source>
</reference>